<reference evidence="2" key="1">
    <citation type="submission" date="2021-02" db="EMBL/GenBank/DDBJ databases">
        <authorList>
            <person name="Dougan E. K."/>
            <person name="Rhodes N."/>
            <person name="Thang M."/>
            <person name="Chan C."/>
        </authorList>
    </citation>
    <scope>NUCLEOTIDE SEQUENCE</scope>
</reference>
<sequence length="450" mass="48143">MDASAASSSRHDSKTLRGTFQLMTWTFSLNHATMTTLMMYASSALGRVNGNLSNALLFSVSLATSLGLAPVIVNTFGQKRGLLLGLVGCTTYVLFFVLAVFLSTWRHRGIGGCQSNSEAMLAFVGAGFGGLGAGLLWPSQGAFFSTVVQELQRAEPATGTREEALYHLTSELSSSFAFGLLAAECGIKLMMAVLLTYVKVELWSSWVFLSALVLAVLAMAAFTKSQKIHSQHAVRPVCESTWDALRLWGDPKIWLLSMTNLSFGFSVAWVNGYVNLRWHEATGDLHLLGFAGALTTGVAGVVSKLSVRPLACGKGVMLALGSFCFLSIGLVSKLSEPNSKLGWSIWLLLLHVLHGVGRGVYEGTGKAVFGDFFPGDKCVGAFANVLVQVSASSIIGYILASTGWKDATYSLLVVSAALMLPFYLLAGRLECLRSGFDDSGKDLERAPSDR</sequence>
<feature type="transmembrane region" description="Helical" evidence="1">
    <location>
        <begin position="203"/>
        <end position="222"/>
    </location>
</feature>
<keyword evidence="3" id="KW-1185">Reference proteome</keyword>
<dbReference type="SUPFAM" id="SSF103473">
    <property type="entry name" value="MFS general substrate transporter"/>
    <property type="match status" value="1"/>
</dbReference>
<accession>A0A812W8V7</accession>
<feature type="transmembrane region" description="Helical" evidence="1">
    <location>
        <begin position="20"/>
        <end position="43"/>
    </location>
</feature>
<evidence type="ECO:0000313" key="2">
    <source>
        <dbReference type="EMBL" id="CAE7671323.1"/>
    </source>
</evidence>
<name>A0A812W8V7_SYMPI</name>
<proteinExistence type="predicted"/>
<feature type="transmembrane region" description="Helical" evidence="1">
    <location>
        <begin position="285"/>
        <end position="303"/>
    </location>
</feature>
<keyword evidence="1" id="KW-0812">Transmembrane</keyword>
<organism evidence="2 3">
    <name type="scientific">Symbiodinium pilosum</name>
    <name type="common">Dinoflagellate</name>
    <dbReference type="NCBI Taxonomy" id="2952"/>
    <lineage>
        <taxon>Eukaryota</taxon>
        <taxon>Sar</taxon>
        <taxon>Alveolata</taxon>
        <taxon>Dinophyceae</taxon>
        <taxon>Suessiales</taxon>
        <taxon>Symbiodiniaceae</taxon>
        <taxon>Symbiodinium</taxon>
    </lineage>
</organism>
<dbReference type="AlphaFoldDB" id="A0A812W8V7"/>
<gene>
    <name evidence="2" type="primary">Vwa8</name>
    <name evidence="2" type="ORF">SPIL2461_LOCUS18520</name>
</gene>
<feature type="transmembrane region" description="Helical" evidence="1">
    <location>
        <begin position="407"/>
        <end position="426"/>
    </location>
</feature>
<feature type="transmembrane region" description="Helical" evidence="1">
    <location>
        <begin position="315"/>
        <end position="335"/>
    </location>
</feature>
<feature type="transmembrane region" description="Helical" evidence="1">
    <location>
        <begin position="83"/>
        <end position="107"/>
    </location>
</feature>
<feature type="transmembrane region" description="Helical" evidence="1">
    <location>
        <begin position="176"/>
        <end position="197"/>
    </location>
</feature>
<feature type="transmembrane region" description="Helical" evidence="1">
    <location>
        <begin position="381"/>
        <end position="401"/>
    </location>
</feature>
<feature type="transmembrane region" description="Helical" evidence="1">
    <location>
        <begin position="253"/>
        <end position="273"/>
    </location>
</feature>
<dbReference type="EMBL" id="CAJNIZ010043872">
    <property type="protein sequence ID" value="CAE7671323.1"/>
    <property type="molecule type" value="Genomic_DNA"/>
</dbReference>
<feature type="transmembrane region" description="Helical" evidence="1">
    <location>
        <begin position="119"/>
        <end position="137"/>
    </location>
</feature>
<protein>
    <submittedName>
        <fullName evidence="2">Vwa8 protein</fullName>
    </submittedName>
</protein>
<evidence type="ECO:0000256" key="1">
    <source>
        <dbReference type="SAM" id="Phobius"/>
    </source>
</evidence>
<feature type="transmembrane region" description="Helical" evidence="1">
    <location>
        <begin position="55"/>
        <end position="76"/>
    </location>
</feature>
<feature type="transmembrane region" description="Helical" evidence="1">
    <location>
        <begin position="341"/>
        <end position="361"/>
    </location>
</feature>
<keyword evidence="1" id="KW-1133">Transmembrane helix</keyword>
<dbReference type="Proteomes" id="UP000649617">
    <property type="component" value="Unassembled WGS sequence"/>
</dbReference>
<comment type="caution">
    <text evidence="2">The sequence shown here is derived from an EMBL/GenBank/DDBJ whole genome shotgun (WGS) entry which is preliminary data.</text>
</comment>
<dbReference type="OrthoDB" id="425072at2759"/>
<dbReference type="InterPro" id="IPR036259">
    <property type="entry name" value="MFS_trans_sf"/>
</dbReference>
<evidence type="ECO:0000313" key="3">
    <source>
        <dbReference type="Proteomes" id="UP000649617"/>
    </source>
</evidence>
<keyword evidence="1" id="KW-0472">Membrane</keyword>